<dbReference type="Proteomes" id="UP000639338">
    <property type="component" value="Unassembled WGS sequence"/>
</dbReference>
<accession>A0A834Y800</accession>
<dbReference type="GO" id="GO:0005576">
    <property type="term" value="C:extracellular region"/>
    <property type="evidence" value="ECO:0007669"/>
    <property type="project" value="UniProtKB-SubCell"/>
</dbReference>
<evidence type="ECO:0000256" key="6">
    <source>
        <dbReference type="SAM" id="SignalP"/>
    </source>
</evidence>
<dbReference type="InterPro" id="IPR004911">
    <property type="entry name" value="Interferon-induced_GILT"/>
</dbReference>
<evidence type="ECO:0000313" key="7">
    <source>
        <dbReference type="EMBL" id="KAF7998347.1"/>
    </source>
</evidence>
<dbReference type="PANTHER" id="PTHR13234">
    <property type="entry name" value="GAMMA-INTERFERON INDUCIBLE LYSOSOMAL THIOL REDUCTASE GILT"/>
    <property type="match status" value="1"/>
</dbReference>
<evidence type="ECO:0008006" key="9">
    <source>
        <dbReference type="Google" id="ProtNLM"/>
    </source>
</evidence>
<name>A0A834Y800_APHGI</name>
<evidence type="ECO:0000256" key="2">
    <source>
        <dbReference type="ARBA" id="ARBA00005679"/>
    </source>
</evidence>
<dbReference type="GO" id="GO:0016671">
    <property type="term" value="F:oxidoreductase activity, acting on a sulfur group of donors, disulfide as acceptor"/>
    <property type="evidence" value="ECO:0007669"/>
    <property type="project" value="InterPro"/>
</dbReference>
<comment type="caution">
    <text evidence="7">The sequence shown here is derived from an EMBL/GenBank/DDBJ whole genome shotgun (WGS) entry which is preliminary data.</text>
</comment>
<evidence type="ECO:0000256" key="3">
    <source>
        <dbReference type="ARBA" id="ARBA00022525"/>
    </source>
</evidence>
<feature type="chain" id="PRO_5032343601" description="Odorant-binding protein" evidence="6">
    <location>
        <begin position="21"/>
        <end position="225"/>
    </location>
</feature>
<dbReference type="EMBL" id="JACMRX010000001">
    <property type="protein sequence ID" value="KAF7998347.1"/>
    <property type="molecule type" value="Genomic_DNA"/>
</dbReference>
<reference evidence="7 8" key="1">
    <citation type="submission" date="2020-08" db="EMBL/GenBank/DDBJ databases">
        <title>Aphidius gifuensis genome sequencing and assembly.</title>
        <authorList>
            <person name="Du Z."/>
        </authorList>
    </citation>
    <scope>NUCLEOTIDE SEQUENCE [LARGE SCALE GENOMIC DNA]</scope>
    <source>
        <strain evidence="7">YNYX2018</strain>
        <tissue evidence="7">Adults</tissue>
    </source>
</reference>
<protein>
    <recommendedName>
        <fullName evidence="9">Odorant-binding protein</fullName>
    </recommendedName>
</protein>
<evidence type="ECO:0000256" key="1">
    <source>
        <dbReference type="ARBA" id="ARBA00004613"/>
    </source>
</evidence>
<keyword evidence="5" id="KW-0325">Glycoprotein</keyword>
<keyword evidence="8" id="KW-1185">Reference proteome</keyword>
<evidence type="ECO:0000256" key="5">
    <source>
        <dbReference type="ARBA" id="ARBA00023180"/>
    </source>
</evidence>
<dbReference type="OrthoDB" id="958254at2759"/>
<sequence length="225" mass="25063">MIYQTIIFAFITLCPAIIFAENATKTVIGVEIYYETRCGDSIRFIEQQLLPSYAALKDHLDITFIPYGKATHKYDESTGAWEFSCQHGPLECAGNKAQACGLDAIKKHEATENQQFYSVNFVGCIMKAGHDEILPVENCARSANLKEETVTQILNCKNNDTIADVLLVAHGEKTKTLNPSLSFVPTVVINKEYPSDQGNYIRNNFVKSICDRLPTTEVKPQICTA</sequence>
<keyword evidence="4 6" id="KW-0732">Signal</keyword>
<dbReference type="AlphaFoldDB" id="A0A834Y800"/>
<dbReference type="Pfam" id="PF03227">
    <property type="entry name" value="GILT"/>
    <property type="match status" value="1"/>
</dbReference>
<organism evidence="7 8">
    <name type="scientific">Aphidius gifuensis</name>
    <name type="common">Parasitoid wasp</name>
    <dbReference type="NCBI Taxonomy" id="684658"/>
    <lineage>
        <taxon>Eukaryota</taxon>
        <taxon>Metazoa</taxon>
        <taxon>Ecdysozoa</taxon>
        <taxon>Arthropoda</taxon>
        <taxon>Hexapoda</taxon>
        <taxon>Insecta</taxon>
        <taxon>Pterygota</taxon>
        <taxon>Neoptera</taxon>
        <taxon>Endopterygota</taxon>
        <taxon>Hymenoptera</taxon>
        <taxon>Apocrita</taxon>
        <taxon>Ichneumonoidea</taxon>
        <taxon>Braconidae</taxon>
        <taxon>Aphidiinae</taxon>
        <taxon>Aphidius</taxon>
    </lineage>
</organism>
<feature type="signal peptide" evidence="6">
    <location>
        <begin position="1"/>
        <end position="20"/>
    </location>
</feature>
<dbReference type="PANTHER" id="PTHR13234:SF8">
    <property type="entry name" value="GAMMA-INTERFERON-INDUCIBLE LYSOSOMAL THIOL REDUCTASE"/>
    <property type="match status" value="1"/>
</dbReference>
<proteinExistence type="inferred from homology"/>
<gene>
    <name evidence="7" type="ORF">HCN44_009745</name>
</gene>
<comment type="subcellular location">
    <subcellularLocation>
        <location evidence="1">Secreted</location>
    </subcellularLocation>
</comment>
<evidence type="ECO:0000313" key="8">
    <source>
        <dbReference type="Proteomes" id="UP000639338"/>
    </source>
</evidence>
<keyword evidence="3" id="KW-0964">Secreted</keyword>
<evidence type="ECO:0000256" key="4">
    <source>
        <dbReference type="ARBA" id="ARBA00022729"/>
    </source>
</evidence>
<comment type="similarity">
    <text evidence="2">Belongs to the GILT family.</text>
</comment>